<evidence type="ECO:0000313" key="3">
    <source>
        <dbReference type="Proteomes" id="UP000829354"/>
    </source>
</evidence>
<feature type="compositionally biased region" description="Polar residues" evidence="1">
    <location>
        <begin position="563"/>
        <end position="575"/>
    </location>
</feature>
<dbReference type="PANTHER" id="PTHR21566">
    <property type="entry name" value="CILIA- AND FLAGELLA-ASSOCIATED PROTEIN 251-LIKE-RELATED-RELATED"/>
    <property type="match status" value="1"/>
</dbReference>
<proteinExistence type="predicted"/>
<feature type="compositionally biased region" description="Basic and acidic residues" evidence="1">
    <location>
        <begin position="336"/>
        <end position="353"/>
    </location>
</feature>
<keyword evidence="3" id="KW-1185">Reference proteome</keyword>
<gene>
    <name evidence="2" type="ORF">L5515_006017</name>
</gene>
<dbReference type="Proteomes" id="UP000829354">
    <property type="component" value="Chromosome V"/>
</dbReference>
<feature type="compositionally biased region" description="Polar residues" evidence="1">
    <location>
        <begin position="297"/>
        <end position="310"/>
    </location>
</feature>
<feature type="compositionally biased region" description="Polar residues" evidence="1">
    <location>
        <begin position="525"/>
        <end position="540"/>
    </location>
</feature>
<organism evidence="2 3">
    <name type="scientific">Caenorhabditis briggsae</name>
    <dbReference type="NCBI Taxonomy" id="6238"/>
    <lineage>
        <taxon>Eukaryota</taxon>
        <taxon>Metazoa</taxon>
        <taxon>Ecdysozoa</taxon>
        <taxon>Nematoda</taxon>
        <taxon>Chromadorea</taxon>
        <taxon>Rhabditida</taxon>
        <taxon>Rhabditina</taxon>
        <taxon>Rhabditomorpha</taxon>
        <taxon>Rhabditoidea</taxon>
        <taxon>Rhabditidae</taxon>
        <taxon>Peloderinae</taxon>
        <taxon>Caenorhabditis</taxon>
    </lineage>
</organism>
<dbReference type="AlphaFoldDB" id="A0AAE9JI80"/>
<evidence type="ECO:0000313" key="2">
    <source>
        <dbReference type="EMBL" id="UMM32089.1"/>
    </source>
</evidence>
<sequence>MVSELLITTDMITCFKSCIGQKNYKPFFDKYKTTLFKDLDNFTSFIVENETSMVIAQNIRNLVKYLEHFDPKYPGNDVRRTIGLGSVSEKNSRRNERCYSENELGVIFTMHIFHISMKSSIKLDSRKAYLIDARTCQALNNLRPPTPDEQKSIQMVAELLISKDMITSFKSCIGQKNYKPFFDKYKRTLCKDLDNLPNVILKNETSMSIAQNMRKLIRHLENFNPQYPGNSGQGTYGAGSVRETINDDMKDAILGMNWDSFYEKYIPYVDEIIDAAREQKVIFVCIEHESCWYPNFSSRLSSDADTNSETTSDKELDETNSGGNEAGNNSNSSDTDPDRCVESEDVHRKPETMKTEIQADLESYKNHIDTQIENFEGAKNDLKKEMEQKVVQLESEIKCSLSKTTDANQQKVDELQNEIQQKMDDLKLYLEEKIDNHVTILKQVVSDNLKELDSKIEEKVEKKFEELQNELRTRKDESDRELEERLEQMIAVTVEKRLEKKFEEMRNEKNESERKIRERFEKASGRSQAQKDSSMNSETSEVPDGEEIKSETSDGSVDDDQHGSGSSISVETTPEANGEEHVDQQINEQEQDPEGAEQDHVSDVSEGSISVESIAAIEMEHIAQEVSDLDVEPDGVNQEPQGSSEESEEEDIEQLLAKQDQFYEEKFKKIRDERIQKKQKNEEELEEMAANMRARYSFR</sequence>
<dbReference type="Gene3D" id="1.20.120.20">
    <property type="entry name" value="Apolipoprotein"/>
    <property type="match status" value="1"/>
</dbReference>
<feature type="region of interest" description="Disordered" evidence="1">
    <location>
        <begin position="297"/>
        <end position="353"/>
    </location>
</feature>
<dbReference type="InterPro" id="IPR007883">
    <property type="entry name" value="DUF713"/>
</dbReference>
<feature type="compositionally biased region" description="Low complexity" evidence="1">
    <location>
        <begin position="688"/>
        <end position="699"/>
    </location>
</feature>
<feature type="region of interest" description="Disordered" evidence="1">
    <location>
        <begin position="626"/>
        <end position="653"/>
    </location>
</feature>
<protein>
    <submittedName>
        <fullName evidence="2">Uncharacterized protein</fullName>
    </submittedName>
</protein>
<feature type="region of interest" description="Disordered" evidence="1">
    <location>
        <begin position="680"/>
        <end position="699"/>
    </location>
</feature>
<feature type="compositionally biased region" description="Basic and acidic residues" evidence="1">
    <location>
        <begin position="504"/>
        <end position="524"/>
    </location>
</feature>
<feature type="region of interest" description="Disordered" evidence="1">
    <location>
        <begin position="504"/>
        <end position="613"/>
    </location>
</feature>
<feature type="compositionally biased region" description="Low complexity" evidence="1">
    <location>
        <begin position="320"/>
        <end position="333"/>
    </location>
</feature>
<reference evidence="2 3" key="1">
    <citation type="submission" date="2022-04" db="EMBL/GenBank/DDBJ databases">
        <title>Chromosome-level reference genomes for two strains of Caenorhabditis briggsae: an improved platform for comparative genomics.</title>
        <authorList>
            <person name="Stevens L."/>
            <person name="Andersen E."/>
        </authorList>
    </citation>
    <scope>NUCLEOTIDE SEQUENCE [LARGE SCALE GENOMIC DNA]</scope>
    <source>
        <strain evidence="2">VX34</strain>
        <tissue evidence="2">Whole-organism</tissue>
    </source>
</reference>
<accession>A0AAE9JI80</accession>
<evidence type="ECO:0000256" key="1">
    <source>
        <dbReference type="SAM" id="MobiDB-lite"/>
    </source>
</evidence>
<name>A0AAE9JI80_CAEBR</name>
<dbReference type="PANTHER" id="PTHR21566:SF2">
    <property type="entry name" value="CILIA- AND FLAGELLA-ASSOCIATED PROTEIN 251-LIKE-RELATED"/>
    <property type="match status" value="1"/>
</dbReference>
<dbReference type="EMBL" id="CP092624">
    <property type="protein sequence ID" value="UMM32089.1"/>
    <property type="molecule type" value="Genomic_DNA"/>
</dbReference>